<dbReference type="EMBL" id="BLAL01000019">
    <property type="protein sequence ID" value="GES76162.1"/>
    <property type="molecule type" value="Genomic_DNA"/>
</dbReference>
<evidence type="ECO:0000313" key="3">
    <source>
        <dbReference type="Proteomes" id="UP000615446"/>
    </source>
</evidence>
<organism evidence="2 3">
    <name type="scientific">Rhizophagus clarus</name>
    <dbReference type="NCBI Taxonomy" id="94130"/>
    <lineage>
        <taxon>Eukaryota</taxon>
        <taxon>Fungi</taxon>
        <taxon>Fungi incertae sedis</taxon>
        <taxon>Mucoromycota</taxon>
        <taxon>Glomeromycotina</taxon>
        <taxon>Glomeromycetes</taxon>
        <taxon>Glomerales</taxon>
        <taxon>Glomeraceae</taxon>
        <taxon>Rhizophagus</taxon>
    </lineage>
</organism>
<reference evidence="2" key="1">
    <citation type="submission" date="2019-10" db="EMBL/GenBank/DDBJ databases">
        <title>Conservation and host-specific expression of non-tandemly repeated heterogenous ribosome RNA gene in arbuscular mycorrhizal fungi.</title>
        <authorList>
            <person name="Maeda T."/>
            <person name="Kobayashi Y."/>
            <person name="Nakagawa T."/>
            <person name="Ezawa T."/>
            <person name="Yamaguchi K."/>
            <person name="Bino T."/>
            <person name="Nishimoto Y."/>
            <person name="Shigenobu S."/>
            <person name="Kawaguchi M."/>
        </authorList>
    </citation>
    <scope>NUCLEOTIDE SEQUENCE</scope>
    <source>
        <strain evidence="2">HR1</strain>
    </source>
</reference>
<sequence length="82" mass="9723">MKEGIDLFEKNNSFLVFDKRLFDKIKENDDLQLQNENKLNLKIGKFIQLNVKNSNSINKNKTDANDSRIKHRNKNFNIEDLL</sequence>
<comment type="caution">
    <text evidence="2">The sequence shown here is derived from an EMBL/GenBank/DDBJ whole genome shotgun (WGS) entry which is preliminary data.</text>
</comment>
<protein>
    <submittedName>
        <fullName evidence="2">Uncharacterized protein</fullName>
    </submittedName>
</protein>
<feature type="region of interest" description="Disordered" evidence="1">
    <location>
        <begin position="57"/>
        <end position="82"/>
    </location>
</feature>
<evidence type="ECO:0000313" key="2">
    <source>
        <dbReference type="EMBL" id="GES76162.1"/>
    </source>
</evidence>
<dbReference type="Proteomes" id="UP000615446">
    <property type="component" value="Unassembled WGS sequence"/>
</dbReference>
<evidence type="ECO:0000256" key="1">
    <source>
        <dbReference type="SAM" id="MobiDB-lite"/>
    </source>
</evidence>
<proteinExistence type="predicted"/>
<gene>
    <name evidence="2" type="ORF">RCL2_000356900</name>
</gene>
<dbReference type="AlphaFoldDB" id="A0A8H3QEK6"/>
<accession>A0A8H3QEK6</accession>
<name>A0A8H3QEK6_9GLOM</name>